<keyword evidence="4" id="KW-0653">Protein transport</keyword>
<dbReference type="GO" id="GO:0007029">
    <property type="term" value="P:endoplasmic reticulum organization"/>
    <property type="evidence" value="ECO:0007669"/>
    <property type="project" value="TreeGrafter"/>
</dbReference>
<dbReference type="GO" id="GO:0005198">
    <property type="term" value="F:structural molecule activity"/>
    <property type="evidence" value="ECO:0007669"/>
    <property type="project" value="TreeGrafter"/>
</dbReference>
<dbReference type="GO" id="GO:0090110">
    <property type="term" value="P:COPII-coated vesicle cargo loading"/>
    <property type="evidence" value="ECO:0007669"/>
    <property type="project" value="TreeGrafter"/>
</dbReference>
<dbReference type="InterPro" id="IPR036322">
    <property type="entry name" value="WD40_repeat_dom_sf"/>
</dbReference>
<organism evidence="5">
    <name type="scientific">Haemonchus placei</name>
    <name type="common">Barber's pole worm</name>
    <dbReference type="NCBI Taxonomy" id="6290"/>
    <lineage>
        <taxon>Eukaryota</taxon>
        <taxon>Metazoa</taxon>
        <taxon>Ecdysozoa</taxon>
        <taxon>Nematoda</taxon>
        <taxon>Chromadorea</taxon>
        <taxon>Rhabditida</taxon>
        <taxon>Rhabditina</taxon>
        <taxon>Rhabditomorpha</taxon>
        <taxon>Strongyloidea</taxon>
        <taxon>Trichostrongylidae</taxon>
        <taxon>Haemonchus</taxon>
    </lineage>
</organism>
<evidence type="ECO:0000256" key="2">
    <source>
        <dbReference type="ARBA" id="ARBA00022574"/>
    </source>
</evidence>
<evidence type="ECO:0000313" key="5">
    <source>
        <dbReference type="WBParaSite" id="HPLM_0000207701-mRNA-1"/>
    </source>
</evidence>
<dbReference type="PANTHER" id="PTHR13923">
    <property type="entry name" value="SEC31-RELATED PROTEIN"/>
    <property type="match status" value="1"/>
</dbReference>
<dbReference type="GO" id="GO:0070971">
    <property type="term" value="C:endoplasmic reticulum exit site"/>
    <property type="evidence" value="ECO:0007669"/>
    <property type="project" value="TreeGrafter"/>
</dbReference>
<reference evidence="5" key="1">
    <citation type="submission" date="2017-02" db="UniProtKB">
        <authorList>
            <consortium name="WormBaseParasite"/>
        </authorList>
    </citation>
    <scope>IDENTIFICATION</scope>
</reference>
<dbReference type="SUPFAM" id="SSF50978">
    <property type="entry name" value="WD40 repeat-like"/>
    <property type="match status" value="1"/>
</dbReference>
<accession>A0A0N4VXQ7</accession>
<dbReference type="InterPro" id="IPR015943">
    <property type="entry name" value="WD40/YVTN_repeat-like_dom_sf"/>
</dbReference>
<dbReference type="AlphaFoldDB" id="A0A0N4VXQ7"/>
<dbReference type="GO" id="GO:0015031">
    <property type="term" value="P:protein transport"/>
    <property type="evidence" value="ECO:0007669"/>
    <property type="project" value="UniProtKB-KW"/>
</dbReference>
<keyword evidence="1" id="KW-0813">Transport</keyword>
<dbReference type="WBParaSite" id="HPLM_0000207701-mRNA-1">
    <property type="protein sequence ID" value="HPLM_0000207701-mRNA-1"/>
    <property type="gene ID" value="HPLM_0000207701"/>
</dbReference>
<dbReference type="Gene3D" id="2.130.10.10">
    <property type="entry name" value="YVTN repeat-like/Quinoprotein amine dehydrogenase"/>
    <property type="match status" value="1"/>
</dbReference>
<dbReference type="InterPro" id="IPR040251">
    <property type="entry name" value="SEC31-like"/>
</dbReference>
<evidence type="ECO:0000256" key="3">
    <source>
        <dbReference type="ARBA" id="ARBA00022737"/>
    </source>
</evidence>
<dbReference type="PANTHER" id="PTHR13923:SF11">
    <property type="entry name" value="SECRETORY 31, ISOFORM D"/>
    <property type="match status" value="1"/>
</dbReference>
<dbReference type="GO" id="GO:0030127">
    <property type="term" value="C:COPII vesicle coat"/>
    <property type="evidence" value="ECO:0007669"/>
    <property type="project" value="TreeGrafter"/>
</dbReference>
<proteinExistence type="predicted"/>
<protein>
    <submittedName>
        <fullName evidence="5">WD_REPEATS_REGION domain-containing protein</fullName>
    </submittedName>
</protein>
<evidence type="ECO:0000256" key="1">
    <source>
        <dbReference type="ARBA" id="ARBA00022448"/>
    </source>
</evidence>
<evidence type="ECO:0000256" key="4">
    <source>
        <dbReference type="ARBA" id="ARBA00022927"/>
    </source>
</evidence>
<keyword evidence="2" id="KW-0853">WD repeat</keyword>
<name>A0A0N4VXQ7_HAEPC</name>
<keyword evidence="3" id="KW-0677">Repeat</keyword>
<sequence>LSWAPLISESHPRGLIFGGTENGTVVFLDAQKLVNDSSLSVVSSRRDHQGHVLSVDYSSDYRWAMSAGSAQLLLWDLTNLATPFSPGTPNFAEQVTHNYVSIPLILILCSQYACSAFCYFFIHLFVGALGVFGAYEVHVREPESLLSIRVQARSRLPLQDWHLTETIREVFLCLSFIEKCLDEYFLSSRMIFFDGFLQIFRTFPGKNYA</sequence>